<proteinExistence type="inferred from homology"/>
<reference evidence="9 10" key="1">
    <citation type="journal article" date="2024" name="Int. J. Mol. Sci.">
        <title>Exploration of Alicyclobacillus spp. Genome in Search of Antibiotic Resistance.</title>
        <authorList>
            <person name="Bucka-Kolendo J."/>
            <person name="Kiousi D.E."/>
            <person name="Dekowska A."/>
            <person name="Mikolajczuk-Szczyrba A."/>
            <person name="Karadedos D.M."/>
            <person name="Michael P."/>
            <person name="Galanis A."/>
            <person name="Sokolowska B."/>
        </authorList>
    </citation>
    <scope>NUCLEOTIDE SEQUENCE [LARGE SCALE GENOMIC DNA]</scope>
    <source>
        <strain evidence="9 10">KKP 3000</strain>
    </source>
</reference>
<dbReference type="SUPFAM" id="SSF161098">
    <property type="entry name" value="MetI-like"/>
    <property type="match status" value="1"/>
</dbReference>
<keyword evidence="10" id="KW-1185">Reference proteome</keyword>
<comment type="caution">
    <text evidence="9">The sequence shown here is derived from an EMBL/GenBank/DDBJ whole genome shotgun (WGS) entry which is preliminary data.</text>
</comment>
<feature type="transmembrane region" description="Helical" evidence="7">
    <location>
        <begin position="175"/>
        <end position="198"/>
    </location>
</feature>
<evidence type="ECO:0000256" key="5">
    <source>
        <dbReference type="ARBA" id="ARBA00022989"/>
    </source>
</evidence>
<evidence type="ECO:0000256" key="6">
    <source>
        <dbReference type="ARBA" id="ARBA00023136"/>
    </source>
</evidence>
<feature type="transmembrane region" description="Helical" evidence="7">
    <location>
        <begin position="229"/>
        <end position="249"/>
    </location>
</feature>
<evidence type="ECO:0000256" key="3">
    <source>
        <dbReference type="ARBA" id="ARBA00022475"/>
    </source>
</evidence>
<feature type="domain" description="ABC transmembrane type-1" evidence="8">
    <location>
        <begin position="90"/>
        <end position="304"/>
    </location>
</feature>
<keyword evidence="3" id="KW-1003">Cell membrane</keyword>
<feature type="transmembrane region" description="Helical" evidence="7">
    <location>
        <begin position="94"/>
        <end position="115"/>
    </location>
</feature>
<evidence type="ECO:0000256" key="2">
    <source>
        <dbReference type="ARBA" id="ARBA00022448"/>
    </source>
</evidence>
<dbReference type="InterPro" id="IPR035906">
    <property type="entry name" value="MetI-like_sf"/>
</dbReference>
<comment type="subcellular location">
    <subcellularLocation>
        <location evidence="1 7">Cell membrane</location>
        <topology evidence="1 7">Multi-pass membrane protein</topology>
    </subcellularLocation>
</comment>
<evidence type="ECO:0000256" key="7">
    <source>
        <dbReference type="RuleBase" id="RU363032"/>
    </source>
</evidence>
<comment type="similarity">
    <text evidence="7">Belongs to the binding-protein-dependent transport system permease family.</text>
</comment>
<keyword evidence="4 7" id="KW-0812">Transmembrane</keyword>
<dbReference type="Pfam" id="PF00528">
    <property type="entry name" value="BPD_transp_1"/>
    <property type="match status" value="1"/>
</dbReference>
<feature type="transmembrane region" description="Helical" evidence="7">
    <location>
        <begin position="34"/>
        <end position="58"/>
    </location>
</feature>
<dbReference type="PANTHER" id="PTHR30193">
    <property type="entry name" value="ABC TRANSPORTER PERMEASE PROTEIN"/>
    <property type="match status" value="1"/>
</dbReference>
<dbReference type="InterPro" id="IPR000515">
    <property type="entry name" value="MetI-like"/>
</dbReference>
<dbReference type="InterPro" id="IPR051393">
    <property type="entry name" value="ABC_transporter_permease"/>
</dbReference>
<organism evidence="9 10">
    <name type="scientific">Alicyclobacillus fastidiosus</name>
    <dbReference type="NCBI Taxonomy" id="392011"/>
    <lineage>
        <taxon>Bacteria</taxon>
        <taxon>Bacillati</taxon>
        <taxon>Bacillota</taxon>
        <taxon>Bacilli</taxon>
        <taxon>Bacillales</taxon>
        <taxon>Alicyclobacillaceae</taxon>
        <taxon>Alicyclobacillus</taxon>
    </lineage>
</organism>
<evidence type="ECO:0000256" key="4">
    <source>
        <dbReference type="ARBA" id="ARBA00022692"/>
    </source>
</evidence>
<dbReference type="PANTHER" id="PTHR30193:SF1">
    <property type="entry name" value="ABC TRANSPORTER PERMEASE PROTEIN YESP-RELATED"/>
    <property type="match status" value="1"/>
</dbReference>
<feature type="transmembrane region" description="Helical" evidence="7">
    <location>
        <begin position="127"/>
        <end position="147"/>
    </location>
</feature>
<feature type="transmembrane region" description="Helical" evidence="7">
    <location>
        <begin position="285"/>
        <end position="305"/>
    </location>
</feature>
<evidence type="ECO:0000259" key="8">
    <source>
        <dbReference type="PROSITE" id="PS50928"/>
    </source>
</evidence>
<accession>A0ABV5AC74</accession>
<sequence>MTPTGIQTQNPPIQRKLRKQNLSPTTRSQRNAGIVLALPWFIGLILFFLIPFFVSLYWSFTNYSILQPGKFVGFSNYVHLFHDATFLKSLLVTFYYTVFSVPLTIIVGVGVSLLLNLKVKGQAIFRTAAFVPSLVPVIAIMILWNWLLSPQIGVVNWLLSLIHVQGPGWFTDQHWAMPAMVLVSLWTGIGGSTVIYLAGLQDVPQDLYDSAEVDGAGVFRRARHVTIPLLTPVIFFQLIMGIIGALQQFNLPYLISGGNGNPNNSLLFYGIYQYQTAFSYLRMGYASAMAWIMFIIILIITAFVFKSQSRWVFYQGAKER</sequence>
<dbReference type="PROSITE" id="PS50928">
    <property type="entry name" value="ABC_TM1"/>
    <property type="match status" value="1"/>
</dbReference>
<dbReference type="Gene3D" id="1.10.3720.10">
    <property type="entry name" value="MetI-like"/>
    <property type="match status" value="1"/>
</dbReference>
<dbReference type="RefSeq" id="WP_275476378.1">
    <property type="nucleotide sequence ID" value="NZ_CP162940.1"/>
</dbReference>
<name>A0ABV5AC74_9BACL</name>
<protein>
    <submittedName>
        <fullName evidence="9">Sugar ABC transporter permease</fullName>
    </submittedName>
</protein>
<dbReference type="EMBL" id="JBDXSU010000004">
    <property type="protein sequence ID" value="MFB5189806.1"/>
    <property type="molecule type" value="Genomic_DNA"/>
</dbReference>
<evidence type="ECO:0000313" key="9">
    <source>
        <dbReference type="EMBL" id="MFB5189806.1"/>
    </source>
</evidence>
<evidence type="ECO:0000313" key="10">
    <source>
        <dbReference type="Proteomes" id="UP001579974"/>
    </source>
</evidence>
<keyword evidence="2 7" id="KW-0813">Transport</keyword>
<evidence type="ECO:0000256" key="1">
    <source>
        <dbReference type="ARBA" id="ARBA00004651"/>
    </source>
</evidence>
<keyword evidence="5 7" id="KW-1133">Transmembrane helix</keyword>
<dbReference type="CDD" id="cd06261">
    <property type="entry name" value="TM_PBP2"/>
    <property type="match status" value="1"/>
</dbReference>
<dbReference type="Proteomes" id="UP001579974">
    <property type="component" value="Unassembled WGS sequence"/>
</dbReference>
<gene>
    <name evidence="9" type="ORF">KKP3000_003195</name>
</gene>
<keyword evidence="6 7" id="KW-0472">Membrane</keyword>